<gene>
    <name evidence="3" type="ORF">EVC35_05220</name>
</gene>
<comment type="caution">
    <text evidence="3">The sequence shown here is derived from an EMBL/GenBank/DDBJ whole genome shotgun (WGS) entry which is preliminary data.</text>
</comment>
<dbReference type="RefSeq" id="WP_301711157.1">
    <property type="nucleotide sequence ID" value="NZ_SDWY01000002.1"/>
</dbReference>
<keyword evidence="3" id="KW-0547">Nucleotide-binding</keyword>
<dbReference type="EMBL" id="SDWY01000002">
    <property type="protein sequence ID" value="MDN6900404.1"/>
    <property type="molecule type" value="Genomic_DNA"/>
</dbReference>
<sequence length="1412" mass="162576">MVNESIIKTTKIIYPQIYAYTLPAEEEDTGWIKIGYTERQNVDDRILEQTNTAAIRLKYAKLWSEPAKFNKIEGWFKDKQFHSYLRRYKKVRQRQDTEWFYYDGHPQKSHQDFVDFRNNQKSQIKEQLTYQLRPEQSSAVKQTLDYAHHHPNSEFLWNAKPRFGKTLTTYDLARKLEAQNVLVVTNRPAVANSWFADFEKFIAWQTNYAFVSTNDTLKNQPVLTRQEFNDQLVNGSKKDKMIAFISLQDLKGGASFGGGYDKLKWVKDLHWDLLVIDESHEGVDTFKTDIAFNNINRDFTLNLSGTPFKAVASGEFKQDQIFNWTYADEQQAKASWHDSEKNNPYELLPKLNLFSYQMSHMITNEVNQGAQINGDNIDYAFDLNEFFATNESGHFIHENDIKKWLDTLTQNEKYPFSTKELRNELKHTFWLLNRVASAKALEKLLKEHPVFQDYEIILAAGDGHGLDDDQTINEKSLDRVKRAIQKHDKTITLSVGQLTTGVTIPEWTAVLVLSNLKSPSQYMQAAFRAQNPWEHMFNGQVYQKENAYVFDFAPERTLTIYDEFANDLSKQTSNGNGATKDREKNIRKLLNFFPVIAEDDQGKMVELDVSQILTIPRTIKAQEVVRRGFMSNLLFTNISGIFASAEAREILEQLNPVDVGKTVPRPTEEKINTQDVQLNDHGEAQVDPEIVVATTEAHFGEKIYSDIADAISQASDQTGNLANIAANTFKQEILESAKSIAKENGLTANAAEQVAQQQGNSLAREVQIVQKQTDIKHAQNHLELKKALTESQNNPDEIAQAQTTFENQEQQIQDDYQKEITDKVASKTIELARKTTEVLLNKSEDKKKHIVEDDIRARLRGFARTIPSFLMAYGESTTKLANFDKNIKDDVFKEVTGITLDQFRSLRDTYHFFDETTFDESVQDFLKKKSQLANYFDESQKEDIFDYIPPQKTNQIFTPKWVVKLMLDKFEEEAPNIFEDKDKIFADLYVKSGLYLTEIVKRLYAGLADQIPDPNERLKHILEHQIYGFAPSEIIYNIAKNFVFSPFPKLDSSHLKRLDTLPYAKGEKELDMKFDVVVGNPPYQKSRRNTHNDPLYNFFYDLAEKISSEYILISPARFLFNAGSTDKKWNKKMLSDQHIKVVFYEQDPSKVFPNTDIKGGIAILYRNKNKIFDSIGAFTSFEELNSISNKVSKLTNGTLDQIMSGQGIYKFTPKMHIEHPEVRGILSRTHPNDVGTGVLETLQNILFFKNKPNDHSNYIQILGRFHNKRVLNFIRQDYVNQPFAFDKWKVVLPKANGSGAIGEVLSTPLIGEPLIGFTQTFISIGAFDNKLEAQNALRYVKSKFARTMLGILKITQDNPKDKWSKVPLQDFTRNSDIDWNKSISEIDHQLYKKYGLNQKEINFIETKVKAMD</sequence>
<keyword evidence="3" id="KW-0067">ATP-binding</keyword>
<dbReference type="GO" id="GO:0009007">
    <property type="term" value="F:site-specific DNA-methyltransferase (adenine-specific) activity"/>
    <property type="evidence" value="ECO:0007669"/>
    <property type="project" value="UniProtKB-EC"/>
</dbReference>
<dbReference type="Pfam" id="PF04851">
    <property type="entry name" value="ResIII"/>
    <property type="match status" value="1"/>
</dbReference>
<evidence type="ECO:0000313" key="4">
    <source>
        <dbReference type="Proteomes" id="UP001167919"/>
    </source>
</evidence>
<evidence type="ECO:0000259" key="2">
    <source>
        <dbReference type="SMART" id="SM00974"/>
    </source>
</evidence>
<dbReference type="SUPFAM" id="SSF53335">
    <property type="entry name" value="S-adenosyl-L-methionine-dependent methyltransferases"/>
    <property type="match status" value="1"/>
</dbReference>
<dbReference type="SUPFAM" id="SSF52540">
    <property type="entry name" value="P-loop containing nucleoside triphosphate hydrolases"/>
    <property type="match status" value="2"/>
</dbReference>
<dbReference type="GO" id="GO:0004386">
    <property type="term" value="F:helicase activity"/>
    <property type="evidence" value="ECO:0007669"/>
    <property type="project" value="UniProtKB-KW"/>
</dbReference>
<dbReference type="Gene3D" id="3.40.50.300">
    <property type="entry name" value="P-loop containing nucleotide triphosphate hydrolases"/>
    <property type="match status" value="2"/>
</dbReference>
<organism evidence="3 4">
    <name type="scientific">Oenococcus sicerae</name>
    <dbReference type="NCBI Taxonomy" id="2203724"/>
    <lineage>
        <taxon>Bacteria</taxon>
        <taxon>Bacillati</taxon>
        <taxon>Bacillota</taxon>
        <taxon>Bacilli</taxon>
        <taxon>Lactobacillales</taxon>
        <taxon>Lactobacillaceae</taxon>
        <taxon>Oenococcus</taxon>
    </lineage>
</organism>
<dbReference type="InterPro" id="IPR018306">
    <property type="entry name" value="Phage_T5_Orf172_DNA-bd"/>
</dbReference>
<dbReference type="InterPro" id="IPR002052">
    <property type="entry name" value="DNA_methylase_N6_adenine_CS"/>
</dbReference>
<dbReference type="GO" id="GO:0016787">
    <property type="term" value="F:hydrolase activity"/>
    <property type="evidence" value="ECO:0007669"/>
    <property type="project" value="InterPro"/>
</dbReference>
<dbReference type="Proteomes" id="UP001167919">
    <property type="component" value="Unassembled WGS sequence"/>
</dbReference>
<feature type="domain" description="Bacteriophage T5 Orf172 DNA-binding" evidence="2">
    <location>
        <begin position="26"/>
        <end position="114"/>
    </location>
</feature>
<proteinExistence type="predicted"/>
<dbReference type="GO" id="GO:0006304">
    <property type="term" value="P:DNA modification"/>
    <property type="evidence" value="ECO:0007669"/>
    <property type="project" value="InterPro"/>
</dbReference>
<dbReference type="InterPro" id="IPR006935">
    <property type="entry name" value="Helicase/UvrB_N"/>
</dbReference>
<dbReference type="InterPro" id="IPR011639">
    <property type="entry name" value="MethylTrfase_TaqI-like_dom"/>
</dbReference>
<dbReference type="SMART" id="SM00974">
    <property type="entry name" value="T5orf172"/>
    <property type="match status" value="1"/>
</dbReference>
<dbReference type="Pfam" id="PF07669">
    <property type="entry name" value="Eco57I"/>
    <property type="match status" value="1"/>
</dbReference>
<protein>
    <submittedName>
        <fullName evidence="3">Helicase</fullName>
    </submittedName>
</protein>
<keyword evidence="3" id="KW-0347">Helicase</keyword>
<feature type="domain" description="Helicase ATP-binding" evidence="1">
    <location>
        <begin position="128"/>
        <end position="348"/>
    </location>
</feature>
<dbReference type="InterPro" id="IPR027417">
    <property type="entry name" value="P-loop_NTPase"/>
</dbReference>
<reference evidence="3" key="1">
    <citation type="submission" date="2019-01" db="EMBL/GenBank/DDBJ databases">
        <title>Oenococcus sicerae UCMA17102.</title>
        <authorList>
            <person name="Cousin F.J."/>
            <person name="Le Guellec R."/>
            <person name="Cretenet M."/>
        </authorList>
    </citation>
    <scope>NUCLEOTIDE SEQUENCE</scope>
    <source>
        <strain evidence="3">UCMA17102</strain>
    </source>
</reference>
<dbReference type="SMART" id="SM00487">
    <property type="entry name" value="DEXDc"/>
    <property type="match status" value="1"/>
</dbReference>
<keyword evidence="3" id="KW-0378">Hydrolase</keyword>
<evidence type="ECO:0000313" key="3">
    <source>
        <dbReference type="EMBL" id="MDN6900404.1"/>
    </source>
</evidence>
<dbReference type="GO" id="GO:0005524">
    <property type="term" value="F:ATP binding"/>
    <property type="evidence" value="ECO:0007669"/>
    <property type="project" value="InterPro"/>
</dbReference>
<dbReference type="InterPro" id="IPR029063">
    <property type="entry name" value="SAM-dependent_MTases_sf"/>
</dbReference>
<evidence type="ECO:0000259" key="1">
    <source>
        <dbReference type="SMART" id="SM00487"/>
    </source>
</evidence>
<dbReference type="Gene3D" id="3.40.50.150">
    <property type="entry name" value="Vaccinia Virus protein VP39"/>
    <property type="match status" value="1"/>
</dbReference>
<dbReference type="GO" id="GO:0032259">
    <property type="term" value="P:methylation"/>
    <property type="evidence" value="ECO:0007669"/>
    <property type="project" value="InterPro"/>
</dbReference>
<dbReference type="InterPro" id="IPR014001">
    <property type="entry name" value="Helicase_ATP-bd"/>
</dbReference>
<dbReference type="GO" id="GO:0003677">
    <property type="term" value="F:DNA binding"/>
    <property type="evidence" value="ECO:0007669"/>
    <property type="project" value="InterPro"/>
</dbReference>
<accession>A0AAJ1R908</accession>
<name>A0AAJ1R908_9LACO</name>
<dbReference type="PROSITE" id="PS00092">
    <property type="entry name" value="N6_MTASE"/>
    <property type="match status" value="1"/>
</dbReference>